<reference evidence="2" key="1">
    <citation type="submission" date="2016-05" db="EMBL/GenBank/DDBJ databases">
        <authorList>
            <person name="Lavstsen T."/>
            <person name="Jespersen J.S."/>
        </authorList>
    </citation>
    <scope>NUCLEOTIDE SEQUENCE</scope>
    <source>
        <tissue evidence="2">Brain</tissue>
    </source>
</reference>
<evidence type="ECO:0000313" key="2">
    <source>
        <dbReference type="EMBL" id="SBS12856.1"/>
    </source>
</evidence>
<sequence>MEGESTESGTTSIQAETLDGNQEDDDPQSPQKPEEENRDDSGACDEEAGEDLCVGAETSQQEEVMTTHTQDGENGLPRSNLSTEEKTADASVPPTPSITKSRAHTRSSFVLVTMLDIISMQSFEFTFGHFWTVSDFLMRQKVTDSENCR</sequence>
<feature type="compositionally biased region" description="Polar residues" evidence="1">
    <location>
        <begin position="57"/>
        <end position="69"/>
    </location>
</feature>
<name>A0A1A8S3P2_9TELE</name>
<accession>A0A1A8S3P2</accession>
<protein>
    <submittedName>
        <fullName evidence="2">XIAP associated factor 1</fullName>
    </submittedName>
</protein>
<reference evidence="2" key="2">
    <citation type="submission" date="2016-06" db="EMBL/GenBank/DDBJ databases">
        <title>The genome of a short-lived fish provides insights into sex chromosome evolution and the genetic control of aging.</title>
        <authorList>
            <person name="Reichwald K."/>
            <person name="Felder M."/>
            <person name="Petzold A."/>
            <person name="Koch P."/>
            <person name="Groth M."/>
            <person name="Platzer M."/>
        </authorList>
    </citation>
    <scope>NUCLEOTIDE SEQUENCE</scope>
    <source>
        <tissue evidence="2">Brain</tissue>
    </source>
</reference>
<feature type="compositionally biased region" description="Polar residues" evidence="1">
    <location>
        <begin position="1"/>
        <end position="15"/>
    </location>
</feature>
<feature type="region of interest" description="Disordered" evidence="1">
    <location>
        <begin position="1"/>
        <end position="103"/>
    </location>
</feature>
<feature type="compositionally biased region" description="Basic and acidic residues" evidence="1">
    <location>
        <begin position="32"/>
        <end position="41"/>
    </location>
</feature>
<dbReference type="AlphaFoldDB" id="A0A1A8S3P2"/>
<evidence type="ECO:0000256" key="1">
    <source>
        <dbReference type="SAM" id="MobiDB-lite"/>
    </source>
</evidence>
<proteinExistence type="predicted"/>
<organism evidence="2">
    <name type="scientific">Nothobranchius rachovii</name>
    <name type="common">bluefin notho</name>
    <dbReference type="NCBI Taxonomy" id="451742"/>
    <lineage>
        <taxon>Eukaryota</taxon>
        <taxon>Metazoa</taxon>
        <taxon>Chordata</taxon>
        <taxon>Craniata</taxon>
        <taxon>Vertebrata</taxon>
        <taxon>Euteleostomi</taxon>
        <taxon>Actinopterygii</taxon>
        <taxon>Neopterygii</taxon>
        <taxon>Teleostei</taxon>
        <taxon>Neoteleostei</taxon>
        <taxon>Acanthomorphata</taxon>
        <taxon>Ovalentaria</taxon>
        <taxon>Atherinomorphae</taxon>
        <taxon>Cyprinodontiformes</taxon>
        <taxon>Nothobranchiidae</taxon>
        <taxon>Nothobranchius</taxon>
    </lineage>
</organism>
<gene>
    <name evidence="2" type="primary">XAF1</name>
</gene>
<dbReference type="EMBL" id="HAEH01021769">
    <property type="protein sequence ID" value="SBS12856.1"/>
    <property type="molecule type" value="Transcribed_RNA"/>
</dbReference>